<protein>
    <submittedName>
        <fullName evidence="1">Uncharacterized protein</fullName>
    </submittedName>
</protein>
<proteinExistence type="predicted"/>
<organism evidence="1 2">
    <name type="scientific">Mytilus coruscus</name>
    <name type="common">Sea mussel</name>
    <dbReference type="NCBI Taxonomy" id="42192"/>
    <lineage>
        <taxon>Eukaryota</taxon>
        <taxon>Metazoa</taxon>
        <taxon>Spiralia</taxon>
        <taxon>Lophotrochozoa</taxon>
        <taxon>Mollusca</taxon>
        <taxon>Bivalvia</taxon>
        <taxon>Autobranchia</taxon>
        <taxon>Pteriomorphia</taxon>
        <taxon>Mytilida</taxon>
        <taxon>Mytiloidea</taxon>
        <taxon>Mytilidae</taxon>
        <taxon>Mytilinae</taxon>
        <taxon>Mytilus</taxon>
    </lineage>
</organism>
<sequence>MDGNNPSYYAQGVTDESTVMPGLQLCQEIVHLVLKVDNFKPESVYLLGELFLENEGQIDSPSVFNLILSILQQLQVENSADVSKLQQLFCSYVMRSLLSNPSDNEILKLMLNNIAQGATFDSRLAYFGKCLEFALYVDKSGNEHLLDKIILNQLSEIPPFVKCLDSFLETVDLSNEKSDVLPCLLIDIVQKSFAEDSINTAILFQIESASHNSIKRFQQACDVLDSKNLTFRYITAVAFLKQFFQTYYIAIEQCKFDTSEMPIVSHHINTIVSTIWKAGNEVLPNPLLVYLMKYFANLHGIELIHRSCKQVQNTLTSFQSIDWNMNYIESSVVLNPLAGHIDLELANKLLQQINSVLEKENKLQDLLEDERTVVTALLGTLSKRFYMQKCVRELTDQEHRMATAICRIVDESKLPQTCKHISRYLLGNDFDNELFTLSVASDSPYPHLVSIVFHLCCLLSVETNMQSIWFINLFQPDKTTLEDLPFIYSQTMLNADQKILLLLSYSTIVGSIGFRLTSDETLRKFCHSRQQDMIKQFLELQHLLQLDSSNLCILMHVVILKCNSVIFSEKRSLTTTEKNNIRSKCIDIIKHLVANRWQVIRDFKINQYAISQETSCIEAYIEEIIEPTEAVGIDKVIFRLFRMSHPPTKDIFINELCCGETQQFAFLHLVFKSTGRLTVPKFLPALLRWHMSVITYASYKFRKADFRDLSVQKFLSGNR</sequence>
<dbReference type="AlphaFoldDB" id="A0A6J8CRS5"/>
<dbReference type="Proteomes" id="UP000507470">
    <property type="component" value="Unassembled WGS sequence"/>
</dbReference>
<reference evidence="1 2" key="1">
    <citation type="submission" date="2020-06" db="EMBL/GenBank/DDBJ databases">
        <authorList>
            <person name="Li R."/>
            <person name="Bekaert M."/>
        </authorList>
    </citation>
    <scope>NUCLEOTIDE SEQUENCE [LARGE SCALE GENOMIC DNA]</scope>
    <source>
        <strain evidence="2">wild</strain>
    </source>
</reference>
<keyword evidence="2" id="KW-1185">Reference proteome</keyword>
<gene>
    <name evidence="1" type="ORF">MCOR_31997</name>
</gene>
<evidence type="ECO:0000313" key="2">
    <source>
        <dbReference type="Proteomes" id="UP000507470"/>
    </source>
</evidence>
<dbReference type="EMBL" id="CACVKT020005688">
    <property type="protein sequence ID" value="CAC5397570.1"/>
    <property type="molecule type" value="Genomic_DNA"/>
</dbReference>
<accession>A0A6J8CRS5</accession>
<name>A0A6J8CRS5_MYTCO</name>
<evidence type="ECO:0000313" key="1">
    <source>
        <dbReference type="EMBL" id="CAC5397570.1"/>
    </source>
</evidence>